<name>A0A2P1PTW9_9GAMM</name>
<gene>
    <name evidence="2" type="ORF">C7S18_14240</name>
</gene>
<dbReference type="RefSeq" id="WP_106892201.1">
    <property type="nucleotide sequence ID" value="NZ_CP027860.1"/>
</dbReference>
<accession>A0A2P1PTW9</accession>
<dbReference type="EMBL" id="CP027860">
    <property type="protein sequence ID" value="AVP98281.1"/>
    <property type="molecule type" value="Genomic_DNA"/>
</dbReference>
<dbReference type="Pfam" id="PF12680">
    <property type="entry name" value="SnoaL_2"/>
    <property type="match status" value="1"/>
</dbReference>
<dbReference type="KEGG" id="xba:C7S18_14240"/>
<proteinExistence type="predicted"/>
<dbReference type="AlphaFoldDB" id="A0A2P1PTW9"/>
<dbReference type="NCBIfam" id="TIGR02096">
    <property type="entry name" value="ketosteroid isomerase-related protein"/>
    <property type="match status" value="1"/>
</dbReference>
<dbReference type="Proteomes" id="UP000241074">
    <property type="component" value="Chromosome"/>
</dbReference>
<dbReference type="Gene3D" id="3.10.450.50">
    <property type="match status" value="1"/>
</dbReference>
<reference evidence="2 3" key="2">
    <citation type="submission" date="2018-03" db="EMBL/GenBank/DDBJ databases">
        <authorList>
            <person name="Keele B.F."/>
        </authorList>
    </citation>
    <scope>NUCLEOTIDE SEQUENCE [LARGE SCALE GENOMIC DNA]</scope>
    <source>
        <strain evidence="2 3">D13</strain>
    </source>
</reference>
<feature type="domain" description="SnoaL-like" evidence="1">
    <location>
        <begin position="9"/>
        <end position="120"/>
    </location>
</feature>
<protein>
    <submittedName>
        <fullName evidence="2">Isopropylmalate/homocitrate/citramalate synthase</fullName>
    </submittedName>
</protein>
<evidence type="ECO:0000313" key="3">
    <source>
        <dbReference type="Proteomes" id="UP000241074"/>
    </source>
</evidence>
<evidence type="ECO:0000313" key="2">
    <source>
        <dbReference type="EMBL" id="AVP98281.1"/>
    </source>
</evidence>
<dbReference type="OrthoDB" id="582835at2"/>
<keyword evidence="3" id="KW-1185">Reference proteome</keyword>
<dbReference type="InterPro" id="IPR011721">
    <property type="entry name" value="CHP02096"/>
</dbReference>
<sequence>MSPNALNTIERYYACFNANDHEGMLALLHDEVSHDINQGNTERGKAAFGRFLKRMDHHYQERVVELVIMQSGNGQRAAAEFRILGQYLRTDDGLPEANGQTYDLPVGAFFALEQGLITRVTNYYNLKDWIAQVGGVA</sequence>
<organism evidence="2 3">
    <name type="scientific">Ahniella affigens</name>
    <dbReference type="NCBI Taxonomy" id="2021234"/>
    <lineage>
        <taxon>Bacteria</taxon>
        <taxon>Pseudomonadati</taxon>
        <taxon>Pseudomonadota</taxon>
        <taxon>Gammaproteobacteria</taxon>
        <taxon>Lysobacterales</taxon>
        <taxon>Rhodanobacteraceae</taxon>
        <taxon>Ahniella</taxon>
    </lineage>
</organism>
<evidence type="ECO:0000259" key="1">
    <source>
        <dbReference type="Pfam" id="PF12680"/>
    </source>
</evidence>
<dbReference type="InterPro" id="IPR037401">
    <property type="entry name" value="SnoaL-like"/>
</dbReference>
<dbReference type="SUPFAM" id="SSF54427">
    <property type="entry name" value="NTF2-like"/>
    <property type="match status" value="1"/>
</dbReference>
<dbReference type="InterPro" id="IPR032710">
    <property type="entry name" value="NTF2-like_dom_sf"/>
</dbReference>
<reference evidence="2 3" key="1">
    <citation type="submission" date="2018-03" db="EMBL/GenBank/DDBJ databases">
        <title>Ahniella affigens gen. nov., sp. nov., a gammaproteobacterium isolated from sandy soil near a stream.</title>
        <authorList>
            <person name="Ko Y."/>
            <person name="Kim J.-H."/>
        </authorList>
    </citation>
    <scope>NUCLEOTIDE SEQUENCE [LARGE SCALE GENOMIC DNA]</scope>
    <source>
        <strain evidence="2 3">D13</strain>
    </source>
</reference>